<reference evidence="3 4" key="1">
    <citation type="journal article" date="2016" name="Nat. Commun.">
        <title>Thousands of microbial genomes shed light on interconnected biogeochemical processes in an aquifer system.</title>
        <authorList>
            <person name="Anantharaman K."/>
            <person name="Brown C.T."/>
            <person name="Hug L.A."/>
            <person name="Sharon I."/>
            <person name="Castelle C.J."/>
            <person name="Probst A.J."/>
            <person name="Thomas B.C."/>
            <person name="Singh A."/>
            <person name="Wilkins M.J."/>
            <person name="Karaoz U."/>
            <person name="Brodie E.L."/>
            <person name="Williams K.H."/>
            <person name="Hubbard S.S."/>
            <person name="Banfield J.F."/>
        </authorList>
    </citation>
    <scope>NUCLEOTIDE SEQUENCE [LARGE SCALE GENOMIC DNA]</scope>
</reference>
<organism evidence="3 4">
    <name type="scientific">Candidatus Niyogibacteria bacterium RIFCSPLOWO2_12_FULL_41_13</name>
    <dbReference type="NCBI Taxonomy" id="1801726"/>
    <lineage>
        <taxon>Bacteria</taxon>
        <taxon>Candidatus Niyogiibacteriota</taxon>
    </lineage>
</organism>
<proteinExistence type="predicted"/>
<feature type="transmembrane region" description="Helical" evidence="1">
    <location>
        <begin position="25"/>
        <end position="43"/>
    </location>
</feature>
<name>A0A1G2F3D9_9BACT</name>
<dbReference type="AlphaFoldDB" id="A0A1G2F3D9"/>
<protein>
    <recommendedName>
        <fullName evidence="2">YdbS-like PH domain-containing protein</fullName>
    </recommendedName>
</protein>
<evidence type="ECO:0000313" key="4">
    <source>
        <dbReference type="Proteomes" id="UP000176787"/>
    </source>
</evidence>
<feature type="transmembrane region" description="Helical" evidence="1">
    <location>
        <begin position="49"/>
        <end position="73"/>
    </location>
</feature>
<dbReference type="PANTHER" id="PTHR37938">
    <property type="entry name" value="BLL0215 PROTEIN"/>
    <property type="match status" value="1"/>
</dbReference>
<gene>
    <name evidence="3" type="ORF">A3H02_02215</name>
</gene>
<keyword evidence="1" id="KW-0472">Membrane</keyword>
<keyword evidence="1" id="KW-1133">Transmembrane helix</keyword>
<evidence type="ECO:0000259" key="2">
    <source>
        <dbReference type="Pfam" id="PF03703"/>
    </source>
</evidence>
<dbReference type="PANTHER" id="PTHR37938:SF1">
    <property type="entry name" value="BLL0215 PROTEIN"/>
    <property type="match status" value="1"/>
</dbReference>
<feature type="domain" description="YdbS-like PH" evidence="2">
    <location>
        <begin position="82"/>
        <end position="153"/>
    </location>
</feature>
<sequence length="163" mass="19080">MIQLGENEKIIVAVHRHWIVIGRKMTLVIFLLIPLIGILIFVSRAPQEFIGLILYALVLYFLFVIFLAFRLWIDYYLDMWILTDKRLIDIEQTGLFQREVSEIPLFRIQDMTVSISGFLATFLKFGTIAVQTAGEKDFHIRDISKVYEIKDLIMNQIQKTGIR</sequence>
<dbReference type="EMBL" id="MHMS01000010">
    <property type="protein sequence ID" value="OGZ32272.1"/>
    <property type="molecule type" value="Genomic_DNA"/>
</dbReference>
<dbReference type="InterPro" id="IPR005182">
    <property type="entry name" value="YdbS-like_PH"/>
</dbReference>
<evidence type="ECO:0000256" key="1">
    <source>
        <dbReference type="SAM" id="Phobius"/>
    </source>
</evidence>
<comment type="caution">
    <text evidence="3">The sequence shown here is derived from an EMBL/GenBank/DDBJ whole genome shotgun (WGS) entry which is preliminary data.</text>
</comment>
<keyword evidence="1" id="KW-0812">Transmembrane</keyword>
<dbReference type="Pfam" id="PF03703">
    <property type="entry name" value="bPH_2"/>
    <property type="match status" value="1"/>
</dbReference>
<accession>A0A1G2F3D9</accession>
<dbReference type="Proteomes" id="UP000176787">
    <property type="component" value="Unassembled WGS sequence"/>
</dbReference>
<evidence type="ECO:0000313" key="3">
    <source>
        <dbReference type="EMBL" id="OGZ32272.1"/>
    </source>
</evidence>
<dbReference type="STRING" id="1801726.A3H02_02215"/>